<reference evidence="2 3" key="1">
    <citation type="journal article" date="2019" name="Int. J. Syst. Evol. Microbiol.">
        <title>The Global Catalogue of Microorganisms (GCM) 10K type strain sequencing project: providing services to taxonomists for standard genome sequencing and annotation.</title>
        <authorList>
            <consortium name="The Broad Institute Genomics Platform"/>
            <consortium name="The Broad Institute Genome Sequencing Center for Infectious Disease"/>
            <person name="Wu L."/>
            <person name="Ma J."/>
        </authorList>
    </citation>
    <scope>NUCLEOTIDE SEQUENCE [LARGE SCALE GENOMIC DNA]</scope>
    <source>
        <strain evidence="2 3">JCM 10696</strain>
    </source>
</reference>
<dbReference type="Pfam" id="PF05147">
    <property type="entry name" value="LANC_like"/>
    <property type="match status" value="1"/>
</dbReference>
<dbReference type="InterPro" id="IPR007822">
    <property type="entry name" value="LANC-like"/>
</dbReference>
<dbReference type="PRINTS" id="PR01955">
    <property type="entry name" value="LANCFRANKIA"/>
</dbReference>
<sequence length="380" mass="39969">MSIDLALTIAERFLTTDAAAIGGAGLSGLAGTALLHARLSHLDPTFARAAALHWESALRTSPRTGSSIHQPAGGVAASLILGNLYLPASTRQSDIVSRAVRWLSAQASATAQKAANLPQVYDAINGLAATGRVLLSANVTGYPDAESGLRAALKALTAMILDPRSEPRPGWWILPEHHLRSQDAPRSGAADTGLAHGIAGPLALLAAALRADREVPLQADAIERAAEWLVEWQTPNSDWPPEVTGEEMDTGERVPLPGRRDAWCYGTPGITNALRTAANVLNRPAWTRAADDALKALDAKPAWDVEGPDICHGHAGILVSVPRSSIAHDRAYSAMTTTLIPKAPGVLFGAVGVALALTEQAEPRLHRNEGWQACLLLSPA</sequence>
<name>A0ABN1RYF6_9ACTN</name>
<evidence type="ECO:0000313" key="2">
    <source>
        <dbReference type="EMBL" id="GAA0967546.1"/>
    </source>
</evidence>
<protein>
    <recommendedName>
        <fullName evidence="4">Lanthionine synthetase-like protein</fullName>
    </recommendedName>
</protein>
<dbReference type="EMBL" id="BAAAHH010000050">
    <property type="protein sequence ID" value="GAA0967546.1"/>
    <property type="molecule type" value="Genomic_DNA"/>
</dbReference>
<evidence type="ECO:0008006" key="4">
    <source>
        <dbReference type="Google" id="ProtNLM"/>
    </source>
</evidence>
<dbReference type="RefSeq" id="WP_344246646.1">
    <property type="nucleotide sequence ID" value="NZ_BAAAHH010000050.1"/>
</dbReference>
<dbReference type="SUPFAM" id="SSF158745">
    <property type="entry name" value="LanC-like"/>
    <property type="match status" value="1"/>
</dbReference>
<evidence type="ECO:0000313" key="3">
    <source>
        <dbReference type="Proteomes" id="UP001500665"/>
    </source>
</evidence>
<gene>
    <name evidence="2" type="ORF">GCM10009550_71580</name>
</gene>
<organism evidence="2 3">
    <name type="scientific">Actinocorallia libanotica</name>
    <dbReference type="NCBI Taxonomy" id="46162"/>
    <lineage>
        <taxon>Bacteria</taxon>
        <taxon>Bacillati</taxon>
        <taxon>Actinomycetota</taxon>
        <taxon>Actinomycetes</taxon>
        <taxon>Streptosporangiales</taxon>
        <taxon>Thermomonosporaceae</taxon>
        <taxon>Actinocorallia</taxon>
    </lineage>
</organism>
<proteinExistence type="predicted"/>
<evidence type="ECO:0000256" key="1">
    <source>
        <dbReference type="SAM" id="MobiDB-lite"/>
    </source>
</evidence>
<keyword evidence="3" id="KW-1185">Reference proteome</keyword>
<dbReference type="Gene3D" id="1.50.10.20">
    <property type="match status" value="1"/>
</dbReference>
<dbReference type="Proteomes" id="UP001500665">
    <property type="component" value="Unassembled WGS sequence"/>
</dbReference>
<accession>A0ABN1RYF6</accession>
<comment type="caution">
    <text evidence="2">The sequence shown here is derived from an EMBL/GenBank/DDBJ whole genome shotgun (WGS) entry which is preliminary data.</text>
</comment>
<dbReference type="SMART" id="SM01260">
    <property type="entry name" value="LANC_like"/>
    <property type="match status" value="1"/>
</dbReference>
<dbReference type="PRINTS" id="PR01950">
    <property type="entry name" value="LANCSUPER"/>
</dbReference>
<feature type="region of interest" description="Disordered" evidence="1">
    <location>
        <begin position="235"/>
        <end position="255"/>
    </location>
</feature>